<keyword evidence="3" id="KW-0862">Zinc</keyword>
<dbReference type="PANTHER" id="PTHR14677">
    <property type="entry name" value="ARSENITE INDUCUBLE RNA ASSOCIATED PROTEIN AIP-1-RELATED"/>
    <property type="match status" value="1"/>
</dbReference>
<dbReference type="GO" id="GO:0005737">
    <property type="term" value="C:cytoplasm"/>
    <property type="evidence" value="ECO:0007669"/>
    <property type="project" value="TreeGrafter"/>
</dbReference>
<proteinExistence type="predicted"/>
<dbReference type="InterPro" id="IPR000058">
    <property type="entry name" value="Znf_AN1"/>
</dbReference>
<keyword evidence="7" id="KW-1185">Reference proteome</keyword>
<evidence type="ECO:0000256" key="2">
    <source>
        <dbReference type="ARBA" id="ARBA00022771"/>
    </source>
</evidence>
<dbReference type="Pfam" id="PF25327">
    <property type="entry name" value="UBL_ZFAND1"/>
    <property type="match status" value="1"/>
</dbReference>
<dbReference type="Proteomes" id="UP000031036">
    <property type="component" value="Unassembled WGS sequence"/>
</dbReference>
<evidence type="ECO:0000256" key="1">
    <source>
        <dbReference type="ARBA" id="ARBA00022723"/>
    </source>
</evidence>
<dbReference type="PROSITE" id="PS51039">
    <property type="entry name" value="ZF_AN1"/>
    <property type="match status" value="1"/>
</dbReference>
<dbReference type="STRING" id="6265.A0A0B2V0V5"/>
<protein>
    <submittedName>
        <fullName evidence="6">AN1-type zinc finger protein 1</fullName>
    </submittedName>
</protein>
<sequence>MAEFPELGKNCSMKSCNRLGGGEHRLSHGCKQSSEATTSNASASASSPLRPYLCAMDGCHLRESVRVECPNCKRNFCLRHRHNDQHNCEYSNENTEKEKRKAAWAEVQKKIESSRTYVCSEEAVCEFQPKKVLNEVEQKRADRIAIMRLKLKAKECDIPLAEQMFLIVVTGDKRIPIMVSKHWTVGKCVDKVASELNTSNNNADYGAKMLRLYCLEDESNALPMADNVTKHLKDMATVSLKRDQ</sequence>
<accession>A0A0B2V0V5</accession>
<dbReference type="SUPFAM" id="SSF118310">
    <property type="entry name" value="AN1-like Zinc finger"/>
    <property type="match status" value="1"/>
</dbReference>
<keyword evidence="2 4" id="KW-0863">Zinc-finger</keyword>
<dbReference type="Gene3D" id="4.10.1110.10">
    <property type="entry name" value="AN1-like Zinc finger"/>
    <property type="match status" value="1"/>
</dbReference>
<dbReference type="InterPro" id="IPR057358">
    <property type="entry name" value="UBL_ZFAND1-like"/>
</dbReference>
<evidence type="ECO:0000313" key="7">
    <source>
        <dbReference type="Proteomes" id="UP000031036"/>
    </source>
</evidence>
<evidence type="ECO:0000256" key="4">
    <source>
        <dbReference type="PROSITE-ProRule" id="PRU00449"/>
    </source>
</evidence>
<evidence type="ECO:0000313" key="6">
    <source>
        <dbReference type="EMBL" id="KHN74730.1"/>
    </source>
</evidence>
<keyword evidence="1" id="KW-0479">Metal-binding</keyword>
<reference evidence="6 7" key="1">
    <citation type="submission" date="2014-11" db="EMBL/GenBank/DDBJ databases">
        <title>Genetic blueprint of the zoonotic pathogen Toxocara canis.</title>
        <authorList>
            <person name="Zhu X.-Q."/>
            <person name="Korhonen P.K."/>
            <person name="Cai H."/>
            <person name="Young N.D."/>
            <person name="Nejsum P."/>
            <person name="von Samson-Himmelstjerna G."/>
            <person name="Boag P.R."/>
            <person name="Tan P."/>
            <person name="Li Q."/>
            <person name="Min J."/>
            <person name="Yang Y."/>
            <person name="Wang X."/>
            <person name="Fang X."/>
            <person name="Hall R.S."/>
            <person name="Hofmann A."/>
            <person name="Sternberg P.W."/>
            <person name="Jex A.R."/>
            <person name="Gasser R.B."/>
        </authorList>
    </citation>
    <scope>NUCLEOTIDE SEQUENCE [LARGE SCALE GENOMIC DNA]</scope>
    <source>
        <strain evidence="6">PN_DK_2014</strain>
    </source>
</reference>
<dbReference type="SMART" id="SM00154">
    <property type="entry name" value="ZnF_AN1"/>
    <property type="match status" value="1"/>
</dbReference>
<dbReference type="InterPro" id="IPR035896">
    <property type="entry name" value="AN1-like_Znf"/>
</dbReference>
<dbReference type="GO" id="GO:0008270">
    <property type="term" value="F:zinc ion binding"/>
    <property type="evidence" value="ECO:0007669"/>
    <property type="project" value="UniProtKB-KW"/>
</dbReference>
<dbReference type="Pfam" id="PF01428">
    <property type="entry name" value="zf-AN1"/>
    <property type="match status" value="1"/>
</dbReference>
<evidence type="ECO:0000256" key="3">
    <source>
        <dbReference type="ARBA" id="ARBA00022833"/>
    </source>
</evidence>
<dbReference type="OrthoDB" id="407198at2759"/>
<dbReference type="OMA" id="KHRHADE"/>
<dbReference type="EMBL" id="JPKZ01002830">
    <property type="protein sequence ID" value="KHN74730.1"/>
    <property type="molecule type" value="Genomic_DNA"/>
</dbReference>
<evidence type="ECO:0000259" key="5">
    <source>
        <dbReference type="PROSITE" id="PS51039"/>
    </source>
</evidence>
<dbReference type="AlphaFoldDB" id="A0A0B2V0V5"/>
<gene>
    <name evidence="6" type="primary">ZFAND1</name>
    <name evidence="6" type="ORF">Tcan_14709</name>
</gene>
<feature type="domain" description="AN1-type" evidence="5">
    <location>
        <begin position="48"/>
        <end position="96"/>
    </location>
</feature>
<name>A0A0B2V0V5_TOXCA</name>
<dbReference type="PANTHER" id="PTHR14677:SF20">
    <property type="entry name" value="ZINC FINGER AN1-TYPE CONTAINING 2A-RELATED"/>
    <property type="match status" value="1"/>
</dbReference>
<comment type="caution">
    <text evidence="6">The sequence shown here is derived from an EMBL/GenBank/DDBJ whole genome shotgun (WGS) entry which is preliminary data.</text>
</comment>
<organism evidence="6 7">
    <name type="scientific">Toxocara canis</name>
    <name type="common">Canine roundworm</name>
    <dbReference type="NCBI Taxonomy" id="6265"/>
    <lineage>
        <taxon>Eukaryota</taxon>
        <taxon>Metazoa</taxon>
        <taxon>Ecdysozoa</taxon>
        <taxon>Nematoda</taxon>
        <taxon>Chromadorea</taxon>
        <taxon>Rhabditida</taxon>
        <taxon>Spirurina</taxon>
        <taxon>Ascaridomorpha</taxon>
        <taxon>Ascaridoidea</taxon>
        <taxon>Toxocaridae</taxon>
        <taxon>Toxocara</taxon>
    </lineage>
</organism>